<organism evidence="3 4">
    <name type="scientific">Pseudoxanthomonas spadix (strain BD-a59)</name>
    <dbReference type="NCBI Taxonomy" id="1045855"/>
    <lineage>
        <taxon>Bacteria</taxon>
        <taxon>Pseudomonadati</taxon>
        <taxon>Pseudomonadota</taxon>
        <taxon>Gammaproteobacteria</taxon>
        <taxon>Lysobacterales</taxon>
        <taxon>Lysobacteraceae</taxon>
        <taxon>Pseudoxanthomonas</taxon>
    </lineage>
</organism>
<dbReference type="InterPro" id="IPR058063">
    <property type="entry name" value="FFLEE_fam"/>
</dbReference>
<gene>
    <name evidence="3" type="ordered locus">DSC_08995</name>
</gene>
<dbReference type="eggNOG" id="ENOG5031R3M">
    <property type="taxonomic scope" value="Bacteria"/>
</dbReference>
<accession>G7UVY0</accession>
<dbReference type="KEGG" id="psd:DSC_08995"/>
<dbReference type="EMBL" id="CP003093">
    <property type="protein sequence ID" value="AER56449.1"/>
    <property type="molecule type" value="Genomic_DNA"/>
</dbReference>
<reference evidence="3 4" key="1">
    <citation type="journal article" date="2012" name="J. Bacteriol.">
        <title>Complete Genome Sequence of the BTEX-Degrading Bacterium Pseudoxanthomonas spadix BD-a59.</title>
        <authorList>
            <person name="Lee S.H."/>
            <person name="Jin H.M."/>
            <person name="Lee H.J."/>
            <person name="Kim J.M."/>
            <person name="Jeon C.O."/>
        </authorList>
    </citation>
    <scope>NUCLEOTIDE SEQUENCE [LARGE SCALE GENOMIC DNA]</scope>
    <source>
        <strain evidence="3 4">BD-a59</strain>
    </source>
</reference>
<name>G7UVY0_PSEUP</name>
<proteinExistence type="predicted"/>
<dbReference type="InterPro" id="IPR058511">
    <property type="entry name" value="DUF8198"/>
</dbReference>
<dbReference type="STRING" id="1045855.DSC_08995"/>
<feature type="region of interest" description="Disordered" evidence="1">
    <location>
        <begin position="235"/>
        <end position="264"/>
    </location>
</feature>
<feature type="domain" description="DUF8198" evidence="2">
    <location>
        <begin position="26"/>
        <end position="238"/>
    </location>
</feature>
<dbReference type="AlphaFoldDB" id="G7UVY0"/>
<dbReference type="Pfam" id="PF26621">
    <property type="entry name" value="DUF8198"/>
    <property type="match status" value="1"/>
</dbReference>
<evidence type="ECO:0000313" key="3">
    <source>
        <dbReference type="EMBL" id="AER56449.1"/>
    </source>
</evidence>
<dbReference type="Proteomes" id="UP000005870">
    <property type="component" value="Chromosome"/>
</dbReference>
<dbReference type="HOGENOM" id="CLU_087830_0_0_6"/>
<dbReference type="NCBIfam" id="NF047641">
    <property type="entry name" value="FFLEE_fam"/>
    <property type="match status" value="1"/>
</dbReference>
<evidence type="ECO:0000259" key="2">
    <source>
        <dbReference type="Pfam" id="PF26621"/>
    </source>
</evidence>
<keyword evidence="4" id="KW-1185">Reference proteome</keyword>
<protein>
    <recommendedName>
        <fullName evidence="2">DUF8198 domain-containing protein</fullName>
    </recommendedName>
</protein>
<evidence type="ECO:0000313" key="4">
    <source>
        <dbReference type="Proteomes" id="UP000005870"/>
    </source>
</evidence>
<evidence type="ECO:0000256" key="1">
    <source>
        <dbReference type="SAM" id="MobiDB-lite"/>
    </source>
</evidence>
<sequence>MQAMARGNPIPARLTRRLSWHQALHDGQREPRNGSRWLSPLRQWQAWRVERSFGHFLKDPQRRDAAMFFLSEVYGDHDFSRRDASVARIVPMMQRLLPASVLATLSDAIELDALTHALDLHMAQALEALAPRRKTLDTELYALAYRQVGHRRLRQRQIDLIVRVGQGLAQAVRLPGMAMLLRLSRGPARATGLADLQGFLERGFAAFALLGDAAAFLQEIHRHERASARRLFAGKPDPFGWDQPRKSAAGQRAAGKTTVRRSAR</sequence>